<evidence type="ECO:0000256" key="3">
    <source>
        <dbReference type="ARBA" id="ARBA00022448"/>
    </source>
</evidence>
<evidence type="ECO:0000256" key="8">
    <source>
        <dbReference type="ARBA" id="ARBA00023136"/>
    </source>
</evidence>
<dbReference type="InterPro" id="IPR037673">
    <property type="entry name" value="MSC/AndL"/>
</dbReference>
<dbReference type="OrthoDB" id="9810350at2"/>
<evidence type="ECO:0000256" key="4">
    <source>
        <dbReference type="ARBA" id="ARBA00022475"/>
    </source>
</evidence>
<dbReference type="Pfam" id="PF01741">
    <property type="entry name" value="MscL"/>
    <property type="match status" value="1"/>
</dbReference>
<dbReference type="NCBIfam" id="TIGR00220">
    <property type="entry name" value="mscL"/>
    <property type="match status" value="1"/>
</dbReference>
<gene>
    <name evidence="10" type="primary">mscL</name>
    <name evidence="11" type="ORF">J421_1569</name>
</gene>
<evidence type="ECO:0000256" key="5">
    <source>
        <dbReference type="ARBA" id="ARBA00022692"/>
    </source>
</evidence>
<organism evidence="11 12">
    <name type="scientific">Gemmatirosa kalamazoonensis</name>
    <dbReference type="NCBI Taxonomy" id="861299"/>
    <lineage>
        <taxon>Bacteria</taxon>
        <taxon>Pseudomonadati</taxon>
        <taxon>Gemmatimonadota</taxon>
        <taxon>Gemmatimonadia</taxon>
        <taxon>Gemmatimonadales</taxon>
        <taxon>Gemmatimonadaceae</taxon>
        <taxon>Gemmatirosa</taxon>
    </lineage>
</organism>
<dbReference type="PANTHER" id="PTHR30266:SF2">
    <property type="entry name" value="LARGE-CONDUCTANCE MECHANOSENSITIVE CHANNEL"/>
    <property type="match status" value="1"/>
</dbReference>
<dbReference type="FunCoup" id="W0RE67">
    <property type="interactions" value="292"/>
</dbReference>
<dbReference type="SUPFAM" id="SSF81330">
    <property type="entry name" value="Gated mechanosensitive channel"/>
    <property type="match status" value="1"/>
</dbReference>
<keyword evidence="7 10" id="KW-0406">Ion transport</keyword>
<dbReference type="HAMAP" id="MF_00115">
    <property type="entry name" value="MscL"/>
    <property type="match status" value="1"/>
</dbReference>
<accession>W0RE67</accession>
<dbReference type="PANTHER" id="PTHR30266">
    <property type="entry name" value="MECHANOSENSITIVE CHANNEL MSCL"/>
    <property type="match status" value="1"/>
</dbReference>
<reference evidence="11 12" key="1">
    <citation type="journal article" date="2014" name="Genome Announc.">
        <title>Genome Sequence and Methylome of Soil Bacterium Gemmatirosa kalamazoonensis KBS708T, a Member of the Rarely Cultivated Gemmatimonadetes Phylum.</title>
        <authorList>
            <person name="Debruyn J.M."/>
            <person name="Radosevich M."/>
            <person name="Wommack K.E."/>
            <person name="Polson S.W."/>
            <person name="Hauser L.J."/>
            <person name="Fawaz M.N."/>
            <person name="Korlach J."/>
            <person name="Tsai Y.C."/>
        </authorList>
    </citation>
    <scope>NUCLEOTIDE SEQUENCE [LARGE SCALE GENOMIC DNA]</scope>
    <source>
        <strain evidence="11 12">KBS708</strain>
    </source>
</reference>
<dbReference type="PRINTS" id="PR01264">
    <property type="entry name" value="MECHCHANNEL"/>
</dbReference>
<sequence length="153" mass="16252">MWNDFKAFVMRGNVMDLAVGVIIGAAFGAIVKSLVDDIIMPPIGLMTGGLDFSNQFVLLKAGAKAPPPYATPAAAHDAGAVTLNYGAFLNNVLTFLIVALAIFMIVRLVNRLYQQPAPPTPDSKPCPYCTMTVSLQASRCPHCTSELTKALPA</sequence>
<dbReference type="InterPro" id="IPR019823">
    <property type="entry name" value="Mechanosensitive_channel_CS"/>
</dbReference>
<dbReference type="PATRIC" id="fig|861299.3.peg.1593"/>
<proteinExistence type="inferred from homology"/>
<feature type="transmembrane region" description="Helical" evidence="10">
    <location>
        <begin position="12"/>
        <end position="31"/>
    </location>
</feature>
<dbReference type="AlphaFoldDB" id="W0RE67"/>
<comment type="subcellular location">
    <subcellularLocation>
        <location evidence="1 10">Cell membrane</location>
        <topology evidence="1 10">Multi-pass membrane protein</topology>
    </subcellularLocation>
</comment>
<evidence type="ECO:0000313" key="11">
    <source>
        <dbReference type="EMBL" id="AHG89106.1"/>
    </source>
</evidence>
<keyword evidence="3 10" id="KW-0813">Transport</keyword>
<feature type="transmembrane region" description="Helical" evidence="10">
    <location>
        <begin position="88"/>
        <end position="109"/>
    </location>
</feature>
<keyword evidence="12" id="KW-1185">Reference proteome</keyword>
<comment type="subunit">
    <text evidence="10">Homopentamer.</text>
</comment>
<evidence type="ECO:0000256" key="2">
    <source>
        <dbReference type="ARBA" id="ARBA00007254"/>
    </source>
</evidence>
<evidence type="ECO:0000256" key="10">
    <source>
        <dbReference type="HAMAP-Rule" id="MF_00115"/>
    </source>
</evidence>
<dbReference type="Proteomes" id="UP000019151">
    <property type="component" value="Chromosome"/>
</dbReference>
<dbReference type="InParanoid" id="W0RE67"/>
<dbReference type="GO" id="GO:0008381">
    <property type="term" value="F:mechanosensitive monoatomic ion channel activity"/>
    <property type="evidence" value="ECO:0007669"/>
    <property type="project" value="UniProtKB-UniRule"/>
</dbReference>
<keyword evidence="9 10" id="KW-0407">Ion channel</keyword>
<dbReference type="PROSITE" id="PS01327">
    <property type="entry name" value="MSCL"/>
    <property type="match status" value="1"/>
</dbReference>
<keyword evidence="5 10" id="KW-0812">Transmembrane</keyword>
<evidence type="ECO:0000256" key="7">
    <source>
        <dbReference type="ARBA" id="ARBA00023065"/>
    </source>
</evidence>
<evidence type="ECO:0000313" key="12">
    <source>
        <dbReference type="Proteomes" id="UP000019151"/>
    </source>
</evidence>
<comment type="function">
    <text evidence="10">Channel that opens in response to stretch forces in the membrane lipid bilayer. May participate in the regulation of osmotic pressure changes within the cell.</text>
</comment>
<dbReference type="InterPro" id="IPR036019">
    <property type="entry name" value="MscL_channel"/>
</dbReference>
<dbReference type="HOGENOM" id="CLU_095787_2_3_0"/>
<dbReference type="Gene3D" id="1.10.1200.120">
    <property type="entry name" value="Large-conductance mechanosensitive channel, MscL, domain 1"/>
    <property type="match status" value="1"/>
</dbReference>
<dbReference type="InterPro" id="IPR001185">
    <property type="entry name" value="MS_channel"/>
</dbReference>
<comment type="similarity">
    <text evidence="2 10">Belongs to the MscL family.</text>
</comment>
<dbReference type="EMBL" id="CP007128">
    <property type="protein sequence ID" value="AHG89106.1"/>
    <property type="molecule type" value="Genomic_DNA"/>
</dbReference>
<evidence type="ECO:0000256" key="1">
    <source>
        <dbReference type="ARBA" id="ARBA00004651"/>
    </source>
</evidence>
<keyword evidence="8 10" id="KW-0472">Membrane</keyword>
<dbReference type="KEGG" id="gba:J421_1569"/>
<dbReference type="GO" id="GO:0005886">
    <property type="term" value="C:plasma membrane"/>
    <property type="evidence" value="ECO:0007669"/>
    <property type="project" value="UniProtKB-SubCell"/>
</dbReference>
<dbReference type="STRING" id="861299.J421_1569"/>
<evidence type="ECO:0000256" key="6">
    <source>
        <dbReference type="ARBA" id="ARBA00022989"/>
    </source>
</evidence>
<dbReference type="eggNOG" id="COG1970">
    <property type="taxonomic scope" value="Bacteria"/>
</dbReference>
<dbReference type="RefSeq" id="WP_025410619.1">
    <property type="nucleotide sequence ID" value="NZ_CP007128.1"/>
</dbReference>
<dbReference type="NCBIfam" id="NF001843">
    <property type="entry name" value="PRK00567.1-4"/>
    <property type="match status" value="1"/>
</dbReference>
<keyword evidence="4 10" id="KW-1003">Cell membrane</keyword>
<evidence type="ECO:0000256" key="9">
    <source>
        <dbReference type="ARBA" id="ARBA00023303"/>
    </source>
</evidence>
<name>W0RE67_9BACT</name>
<keyword evidence="6 10" id="KW-1133">Transmembrane helix</keyword>
<protein>
    <recommendedName>
        <fullName evidence="10">Large-conductance mechanosensitive channel</fullName>
    </recommendedName>
</protein>